<feature type="domain" description="DUF8206" evidence="4">
    <location>
        <begin position="919"/>
        <end position="998"/>
    </location>
</feature>
<dbReference type="PANTHER" id="PTHR32046">
    <property type="entry name" value="G DOMAIN-CONTAINING PROTEIN"/>
    <property type="match status" value="1"/>
</dbReference>
<evidence type="ECO:0008006" key="7">
    <source>
        <dbReference type="Google" id="ProtNLM"/>
    </source>
</evidence>
<proteinExistence type="predicted"/>
<dbReference type="Pfam" id="PF26633">
    <property type="entry name" value="DUF8206"/>
    <property type="match status" value="1"/>
</dbReference>
<evidence type="ECO:0000259" key="4">
    <source>
        <dbReference type="Pfam" id="PF26633"/>
    </source>
</evidence>
<dbReference type="Pfam" id="PF24674">
    <property type="entry name" value="MACPF_SNTX"/>
    <property type="match status" value="1"/>
</dbReference>
<sequence>MQAQILKKPTFGNIVALGSLYDAYKDRIVSQSVFADLVPADANKSAKVVSGSYRTNTSNLLADKFAKLDLSPELSLSFLAGTSDLYSTRGSGGYLLPRRSDASAQEASVVYTETTRHETLSLEHEELPGIIDADALQTEGATHVIVGVWWGGRVAVTASRPSSASNMNDTSELTEFPLSAMVDSIGRLFVGKTLDSDTKIEEAAKKLSFQVNTDIDPDKKASGVSTFAAVREFITALPAAWKKVKMGKGVPIAYDIIPIKDFASAVSQQLSHEPRSPTQVDEKYQQHVFSLFEDLYKTMQVLNDYIGALSHHELSVPNAYLSATKPRVSNLTEFEDSLKQSLSQDISHARENASSEILKLINSSWTSKIAKYKDLAVPYSLKMAFQDEVIKLGVEYIQATDMEVLWEKHPERDIYALFYSDAATRANIWQATYQELMKIAVSDETPKPLLAVVDCDFGPDKSVTKPLIELRRNGKVVSPDFVSELAELADKCLMRPASEAHLLPLPGVMGDSIRREVRIPCPCSAEKVNECVCPTCKQTIFFLIDEGHLYCSCGRYQPGNAALKCPLPSHGRAYLKYKDPQSLIDILGALKPFDQYNVLILGETGVGKSTFINSFVNYMLFKNLDYALQVPGLNYAVPCSFPVPNMVNGDWGEREVRVGNPNDREHFSDKGQSATQSCVTYIFHMNGMTFRLIDTPGIGDTRGIDQDNINMANIVETLKSVDKLNTILFLMKPDSTRLTQTFNFCMTGLLSQLHKDTNKNIVFGFTRAKNSGYELKETRAPLQKLLDDKKTGIVLGYNNTFFFEAESFQYLAALKVANIVLKNKPGYDESYAKSAEESRRLIKLVIGMSTHEVRKTLALSSTREYIEGLKEPMTKINDIVAREEKDIEIQREYVKTYGLSNEGIEKNLKRTVWIPHRTELQEPQTVCTHGDCRKDSADEGGARFTIYKVCHQNCTVKTPTNEQVGLVELMDCAAFNCRGEPCIECGHSWQLHQHIRYEIVETVEVKDNEAVLEIWRNNSSHAEAARKVIAGFEASIKELQERKKFLTNALASFGVYLEQIAIVKFNDATTAYLEYLITNANGNGKLADAKRLSDQLKAYKEQFESMKGDESTNVPANIPTESDIEGIIAELNGMKINGVLVSTLLDKRRTTKSLVPHYAVTIRFLTAGKGSKIFSWIKRL</sequence>
<reference evidence="5" key="1">
    <citation type="submission" date="2021-04" db="EMBL/GenBank/DDBJ databases">
        <title>First draft genome resource for Brassicaceae pathogens Fusarium oxysporum f. sp. raphani and Fusarium oxysporum f. sp. rapae.</title>
        <authorList>
            <person name="Asai S."/>
        </authorList>
    </citation>
    <scope>NUCLEOTIDE SEQUENCE</scope>
    <source>
        <strain evidence="5">Tf1262</strain>
    </source>
</reference>
<dbReference type="InterPro" id="IPR056072">
    <property type="entry name" value="SNTX_MACPF/CDC-like_dom"/>
</dbReference>
<evidence type="ECO:0000259" key="3">
    <source>
        <dbReference type="Pfam" id="PF24676"/>
    </source>
</evidence>
<feature type="domain" description="SNTX MACPF/CDC-like" evidence="2">
    <location>
        <begin position="7"/>
        <end position="268"/>
    </location>
</feature>
<evidence type="ECO:0000256" key="1">
    <source>
        <dbReference type="SAM" id="Coils"/>
    </source>
</evidence>
<dbReference type="PANTHER" id="PTHR32046:SF11">
    <property type="entry name" value="IMMUNE-ASSOCIATED NUCLEOTIDE-BINDING PROTEIN 10-LIKE"/>
    <property type="match status" value="1"/>
</dbReference>
<dbReference type="PROSITE" id="PS00675">
    <property type="entry name" value="SIGMA54_INTERACT_1"/>
    <property type="match status" value="1"/>
</dbReference>
<dbReference type="EMBL" id="JAELUR010000014">
    <property type="protein sequence ID" value="KAG7423897.1"/>
    <property type="molecule type" value="Genomic_DNA"/>
</dbReference>
<evidence type="ECO:0000313" key="5">
    <source>
        <dbReference type="EMBL" id="KAG7423897.1"/>
    </source>
</evidence>
<comment type="caution">
    <text evidence="5">The sequence shown here is derived from an EMBL/GenBank/DDBJ whole genome shotgun (WGS) entry which is preliminary data.</text>
</comment>
<dbReference type="InterPro" id="IPR025662">
    <property type="entry name" value="Sigma_54_int_dom_ATP-bd_1"/>
</dbReference>
<dbReference type="InterPro" id="IPR058519">
    <property type="entry name" value="DUF8206"/>
</dbReference>
<evidence type="ECO:0000313" key="6">
    <source>
        <dbReference type="Proteomes" id="UP000693942"/>
    </source>
</evidence>
<feature type="coiled-coil region" evidence="1">
    <location>
        <begin position="1022"/>
        <end position="1049"/>
    </location>
</feature>
<evidence type="ECO:0000259" key="2">
    <source>
        <dbReference type="Pfam" id="PF24674"/>
    </source>
</evidence>
<accession>A0A8J5PSF8</accession>
<keyword evidence="1" id="KW-0175">Coiled coil</keyword>
<dbReference type="Pfam" id="PF24676">
    <property type="entry name" value="DUF7656"/>
    <property type="match status" value="1"/>
</dbReference>
<name>A0A8J5PSF8_FUSOX</name>
<dbReference type="AlphaFoldDB" id="A0A8J5PSF8"/>
<gene>
    <name evidence="5" type="ORF">Forpi1262_v015145</name>
</gene>
<organism evidence="5 6">
    <name type="scientific">Fusarium oxysporum f. sp. raphani</name>
    <dbReference type="NCBI Taxonomy" id="96318"/>
    <lineage>
        <taxon>Eukaryota</taxon>
        <taxon>Fungi</taxon>
        <taxon>Dikarya</taxon>
        <taxon>Ascomycota</taxon>
        <taxon>Pezizomycotina</taxon>
        <taxon>Sordariomycetes</taxon>
        <taxon>Hypocreomycetidae</taxon>
        <taxon>Hypocreales</taxon>
        <taxon>Nectriaceae</taxon>
        <taxon>Fusarium</taxon>
        <taxon>Fusarium oxysporum species complex</taxon>
    </lineage>
</organism>
<feature type="domain" description="DUF7656" evidence="3">
    <location>
        <begin position="389"/>
        <end position="484"/>
    </location>
</feature>
<dbReference type="Proteomes" id="UP000693942">
    <property type="component" value="Unassembled WGS sequence"/>
</dbReference>
<protein>
    <recommendedName>
        <fullName evidence="7">G domain-containing protein</fullName>
    </recommendedName>
</protein>
<dbReference type="InterPro" id="IPR056073">
    <property type="entry name" value="DUF7656"/>
</dbReference>